<evidence type="ECO:0000259" key="5">
    <source>
        <dbReference type="Pfam" id="PF07733"/>
    </source>
</evidence>
<dbReference type="InterPro" id="IPR040982">
    <property type="entry name" value="DNA_pol3_finger"/>
</dbReference>
<gene>
    <name evidence="7" type="ORF">EA58_13860</name>
</gene>
<evidence type="ECO:0000313" key="7">
    <source>
        <dbReference type="EMBL" id="KDM90841.1"/>
    </source>
</evidence>
<protein>
    <submittedName>
        <fullName evidence="7">Uncharacterized protein</fullName>
    </submittedName>
</protein>
<dbReference type="GO" id="GO:0003887">
    <property type="term" value="F:DNA-directed DNA polymerase activity"/>
    <property type="evidence" value="ECO:0007669"/>
    <property type="project" value="UniProtKB-KW"/>
</dbReference>
<comment type="caution">
    <text evidence="7">The sequence shown here is derived from an EMBL/GenBank/DDBJ whole genome shotgun (WGS) entry which is preliminary data.</text>
</comment>
<dbReference type="AlphaFoldDB" id="A0A066RP01"/>
<dbReference type="STRING" id="1654360.EA58_13860"/>
<evidence type="ECO:0000256" key="2">
    <source>
        <dbReference type="ARBA" id="ARBA00022695"/>
    </source>
</evidence>
<keyword evidence="3" id="KW-0235">DNA replication</keyword>
<feature type="domain" description="DNA polymerase III alpha subunit finger" evidence="6">
    <location>
        <begin position="517"/>
        <end position="679"/>
    </location>
</feature>
<keyword evidence="2" id="KW-0548">Nucleotidyltransferase</keyword>
<evidence type="ECO:0000256" key="3">
    <source>
        <dbReference type="ARBA" id="ARBA00022705"/>
    </source>
</evidence>
<dbReference type="GO" id="GO:0008408">
    <property type="term" value="F:3'-5' exonuclease activity"/>
    <property type="evidence" value="ECO:0007669"/>
    <property type="project" value="InterPro"/>
</dbReference>
<evidence type="ECO:0000256" key="4">
    <source>
        <dbReference type="ARBA" id="ARBA00022932"/>
    </source>
</evidence>
<dbReference type="Pfam" id="PF17657">
    <property type="entry name" value="DNA_pol3_finger"/>
    <property type="match status" value="1"/>
</dbReference>
<accession>A0A066RP01</accession>
<sequence>MDYCSLLSLPRYETLCLKHQVKGLVGTRIGLEDQGRLLGELIFVAQNSAGLAEISSLISRVAAHKHNIQKVKYTDSDASLGQWVYKTMLPEDFNVIGANVEIIISPQTPELAEHITENQCNKHLLARLIGAKRISSPMTKENQIYLETISFGDNADTSLFAKRLESLHLNLPDWEKGDNRISGHKMKELFAAAKATQTIPSVRANTARLIHATSPVSVLAKEKMPNVHFGIDLFAEASALLQQKLAANPQLNAAKYTDYLEREISILKKIGGAGYYQTIIAFSNDLQERNHPSLNADELAIIRIRGSATASLILNLFGVTSALNDPVEQGLLIERFITSSRVEYPDVDIDIPKDQRNLFVQFMESHFGKNTVVSFVNQKQKAGFRALLGKVVSLYPEDSVNLSRKYLNDLDQQIREEIEAYDSQDMHLSNVVAKSRILAQERQRHPALNQAVIRAKDYSEWTTTVTTHPSGMIFSPTRAFKLPLVVNAAGGKVLESTKPSELGFVKFDILSSNNVKFLREAAKLLKIRQGINHLTPTHLNASFFQFLTNNTSFLNQMGGSSMRRTLQRVQPRNIEDLLLSMALPRPILTKEDREIFYLRRSGQMRLPDTAMYQDQRVVDILAPTCGFVLFDEQILELCFKVAGMTEAQADKLRTSIKKNKIEDFHAMKDAFISGVIENGGHETMGHEIYQVFAKSVGRYAFPKAHALSYATIAIEQAWLKLNHPDVALNAIVNSFKLSTQPKKGENATRFDRLLNEYRKRGIEVVSPSISKSMRNEYQLVRQSGRQVIYAPLAPIFKNTQGSFGNIMLDIVDKMSEKMLFSQITLKSFIDMAVPEFRRVLREEYQETNLYDVNASCKHLVNRLIYFGAFDEVGFTKQTPVSSNRKDARSALLGMSQMYMEEVMSDFPTGKFNDVEIHIEGIDLYEAEKKIFKTSFFAQNLGVALETKQVCRHKEPPQPIQYSS</sequence>
<dbReference type="Proteomes" id="UP000027192">
    <property type="component" value="Unassembled WGS sequence"/>
</dbReference>
<dbReference type="InterPro" id="IPR004805">
    <property type="entry name" value="DnaE2/DnaE/PolC"/>
</dbReference>
<organism evidence="7 8">
    <name type="scientific">Photobacterium galatheae</name>
    <dbReference type="NCBI Taxonomy" id="1654360"/>
    <lineage>
        <taxon>Bacteria</taxon>
        <taxon>Pseudomonadati</taxon>
        <taxon>Pseudomonadota</taxon>
        <taxon>Gammaproteobacteria</taxon>
        <taxon>Vibrionales</taxon>
        <taxon>Vibrionaceae</taxon>
        <taxon>Photobacterium</taxon>
    </lineage>
</organism>
<dbReference type="Pfam" id="PF07733">
    <property type="entry name" value="DNA_pol3_alpha"/>
    <property type="match status" value="1"/>
</dbReference>
<feature type="domain" description="Bacterial DNA polymerase III alpha subunit NTPase" evidence="5">
    <location>
        <begin position="249"/>
        <end position="510"/>
    </location>
</feature>
<evidence type="ECO:0000259" key="6">
    <source>
        <dbReference type="Pfam" id="PF17657"/>
    </source>
</evidence>
<dbReference type="GO" id="GO:0006260">
    <property type="term" value="P:DNA replication"/>
    <property type="evidence" value="ECO:0007669"/>
    <property type="project" value="UniProtKB-KW"/>
</dbReference>
<keyword evidence="4" id="KW-0239">DNA-directed DNA polymerase</keyword>
<dbReference type="EMBL" id="JMIB01000027">
    <property type="protein sequence ID" value="KDM90841.1"/>
    <property type="molecule type" value="Genomic_DNA"/>
</dbReference>
<reference evidence="7 8" key="1">
    <citation type="submission" date="2014-04" db="EMBL/GenBank/DDBJ databases">
        <title>Draft genome sequence of Photobacterium halotolerans S2753: a solonamide, ngercheumicin and holomycin producer.</title>
        <authorList>
            <person name="Machado H.R."/>
            <person name="Gram L."/>
        </authorList>
    </citation>
    <scope>NUCLEOTIDE SEQUENCE [LARGE SCALE GENOMIC DNA]</scope>
    <source>
        <strain evidence="7 8">S2753</strain>
    </source>
</reference>
<dbReference type="InterPro" id="IPR011708">
    <property type="entry name" value="DNA_pol3_alpha_NTPase_dom"/>
</dbReference>
<keyword evidence="1" id="KW-0808">Transferase</keyword>
<proteinExistence type="predicted"/>
<evidence type="ECO:0000313" key="8">
    <source>
        <dbReference type="Proteomes" id="UP000027192"/>
    </source>
</evidence>
<evidence type="ECO:0000256" key="1">
    <source>
        <dbReference type="ARBA" id="ARBA00022679"/>
    </source>
</evidence>
<keyword evidence="8" id="KW-1185">Reference proteome</keyword>
<name>A0A066RP01_9GAMM</name>
<dbReference type="PANTHER" id="PTHR32294">
    <property type="entry name" value="DNA POLYMERASE III SUBUNIT ALPHA"/>
    <property type="match status" value="1"/>
</dbReference>